<protein>
    <recommendedName>
        <fullName evidence="4">DUF4148 domain-containing protein</fullName>
    </recommendedName>
</protein>
<reference evidence="2 3" key="1">
    <citation type="submission" date="2015-09" db="EMBL/GenBank/DDBJ databases">
        <authorList>
            <consortium name="Swine Surveillance"/>
        </authorList>
    </citation>
    <scope>NUCLEOTIDE SEQUENCE [LARGE SCALE GENOMIC DNA]</scope>
    <source>
        <strain evidence="2 3">S613</strain>
    </source>
</reference>
<comment type="caution">
    <text evidence="2">The sequence shown here is derived from an EMBL/GenBank/DDBJ whole genome shotgun (WGS) entry which is preliminary data.</text>
</comment>
<dbReference type="Proteomes" id="UP000050349">
    <property type="component" value="Unassembled WGS sequence"/>
</dbReference>
<dbReference type="PATRIC" id="fig|294.162.peg.5452"/>
<dbReference type="RefSeq" id="WP_057400092.1">
    <property type="nucleotide sequence ID" value="NZ_LJXB01000091.1"/>
</dbReference>
<feature type="signal peptide" evidence="1">
    <location>
        <begin position="1"/>
        <end position="21"/>
    </location>
</feature>
<evidence type="ECO:0000313" key="2">
    <source>
        <dbReference type="EMBL" id="KPU53929.1"/>
    </source>
</evidence>
<dbReference type="AlphaFoldDB" id="A0A0N8NV89"/>
<proteinExistence type="predicted"/>
<accession>A0A0N8NV89</accession>
<feature type="chain" id="PRO_5006028873" description="DUF4148 domain-containing protein" evidence="1">
    <location>
        <begin position="22"/>
        <end position="71"/>
    </location>
</feature>
<evidence type="ECO:0000256" key="1">
    <source>
        <dbReference type="SAM" id="SignalP"/>
    </source>
</evidence>
<dbReference type="EMBL" id="LJXB01000091">
    <property type="protein sequence ID" value="KPU53929.1"/>
    <property type="molecule type" value="Genomic_DNA"/>
</dbReference>
<sequence>MKSMKALLIIAALTVSSLAMASGGGDRTFARMEAAKKNAMEAYQAAQKRADQAPVAQSNVKAVDQAKYLAN</sequence>
<evidence type="ECO:0000313" key="3">
    <source>
        <dbReference type="Proteomes" id="UP000050349"/>
    </source>
</evidence>
<name>A0A0N8NV89_PSEFL</name>
<keyword evidence="1" id="KW-0732">Signal</keyword>
<dbReference type="OrthoDB" id="7027933at2"/>
<dbReference type="NCBIfam" id="NF041599">
    <property type="entry name" value="reg_PtrA_PA2808"/>
    <property type="match status" value="1"/>
</dbReference>
<evidence type="ECO:0008006" key="4">
    <source>
        <dbReference type="Google" id="ProtNLM"/>
    </source>
</evidence>
<gene>
    <name evidence="2" type="ORF">AN403_1065</name>
</gene>
<organism evidence="2 3">
    <name type="scientific">Pseudomonas fluorescens</name>
    <dbReference type="NCBI Taxonomy" id="294"/>
    <lineage>
        <taxon>Bacteria</taxon>
        <taxon>Pseudomonadati</taxon>
        <taxon>Pseudomonadota</taxon>
        <taxon>Gammaproteobacteria</taxon>
        <taxon>Pseudomonadales</taxon>
        <taxon>Pseudomonadaceae</taxon>
        <taxon>Pseudomonas</taxon>
    </lineage>
</organism>